<keyword evidence="12" id="KW-0325">Glycoprotein</keyword>
<evidence type="ECO:0000256" key="12">
    <source>
        <dbReference type="ARBA" id="ARBA00023180"/>
    </source>
</evidence>
<dbReference type="FunFam" id="2.60.120.620:FF:000001">
    <property type="entry name" value="Prolyl 4-hydroxylase subunit alpha 2"/>
    <property type="match status" value="1"/>
</dbReference>
<dbReference type="EMBL" id="JAPTSV010000013">
    <property type="protein sequence ID" value="KAJ1521335.1"/>
    <property type="molecule type" value="Genomic_DNA"/>
</dbReference>
<keyword evidence="8" id="KW-0847">Vitamin C</keyword>
<comment type="caution">
    <text evidence="15">The sequence shown here is derived from an EMBL/GenBank/DDBJ whole genome shotgun (WGS) entry which is preliminary data.</text>
</comment>
<evidence type="ECO:0000256" key="11">
    <source>
        <dbReference type="ARBA" id="ARBA00023004"/>
    </source>
</evidence>
<dbReference type="FunFam" id="1.25.40.10:FF:000006">
    <property type="entry name" value="Prolyl 4-hydroxylase subunit alpha 2"/>
    <property type="match status" value="1"/>
</dbReference>
<dbReference type="PANTHER" id="PTHR10869">
    <property type="entry name" value="PROLYL 4-HYDROXYLASE ALPHA SUBUNIT"/>
    <property type="match status" value="1"/>
</dbReference>
<feature type="chain" id="PRO_5043361561" description="procollagen-proline 4-dioxygenase" evidence="13">
    <location>
        <begin position="24"/>
        <end position="545"/>
    </location>
</feature>
<evidence type="ECO:0000313" key="16">
    <source>
        <dbReference type="Proteomes" id="UP001075354"/>
    </source>
</evidence>
<keyword evidence="7" id="KW-0256">Endoplasmic reticulum</keyword>
<evidence type="ECO:0000256" key="3">
    <source>
        <dbReference type="ARBA" id="ARBA00004319"/>
    </source>
</evidence>
<dbReference type="Pfam" id="PF08336">
    <property type="entry name" value="P4Ha_N"/>
    <property type="match status" value="1"/>
</dbReference>
<dbReference type="Gene3D" id="6.10.140.1460">
    <property type="match status" value="1"/>
</dbReference>
<sequence length="545" mass="62156">MQTFLVLVVGALLVLTSPYYGKAELYTALADMEELLETEGVLIQSLSTFIKAQEDMLNRLKRYQSDLSREHERAGQDVQSYLSNPINAYTLVKHLTTDWKDIESILDDSKIKEFQYNISNYHAVLKFPTDEDLNGAAVALMRLQDTYKLDTSAVARGLINGVQYSTALTAGDCFELGRQSYNNKDFYHTVQWMTEALQRYDEENNKTITKADILEYLAFSTYMEGNVHTALEMTDELLTLVPNHNRAIGNRVYYLQDISQRALQKKKGEDGEASSGLNSQPLTVSEKKLGDIEELPERELYERLCRGEVTMSPAKQARLKCRYIHKDNPFLFLARLREEEACLSPRIVLYHNVLADAEIETIKHLAQPRLKRATVQNYKTGELEVASYRISKSAWLREEEHHHIATVVQRVEDMTGLTCTTAEELQVVNYGIGGHYEPHFDFARRGEKNAFKSLGTGNRIATTLFYMSDVPQGGATVFPHLRVALYPQKGTAAFWFNLHRNGEGDYRTRHAACPVLTGSKWVSNKWLHERGQELLRKCGLTENED</sequence>
<keyword evidence="10" id="KW-0560">Oxidoreductase</keyword>
<comment type="similarity">
    <text evidence="4">Belongs to the P4HA family.</text>
</comment>
<accession>A0AAV7X613</accession>
<evidence type="ECO:0000256" key="5">
    <source>
        <dbReference type="ARBA" id="ARBA00012269"/>
    </source>
</evidence>
<name>A0AAV7X613_9NEOP</name>
<protein>
    <recommendedName>
        <fullName evidence="5">procollagen-proline 4-dioxygenase</fullName>
        <ecNumber evidence="5">1.14.11.2</ecNumber>
    </recommendedName>
</protein>
<evidence type="ECO:0000313" key="15">
    <source>
        <dbReference type="EMBL" id="KAJ1521335.1"/>
    </source>
</evidence>
<keyword evidence="11" id="KW-0408">Iron</keyword>
<dbReference type="InterPro" id="IPR045054">
    <property type="entry name" value="P4HA-like"/>
</dbReference>
<comment type="function">
    <text evidence="2">Catalyzes the post-translational formation of 4-hydroxyproline in -Xaa-Pro-Gly- sequences in collagens and other proteins.</text>
</comment>
<feature type="signal peptide" evidence="13">
    <location>
        <begin position="1"/>
        <end position="23"/>
    </location>
</feature>
<organism evidence="15 16">
    <name type="scientific">Megalurothrips usitatus</name>
    <name type="common">bean blossom thrips</name>
    <dbReference type="NCBI Taxonomy" id="439358"/>
    <lineage>
        <taxon>Eukaryota</taxon>
        <taxon>Metazoa</taxon>
        <taxon>Ecdysozoa</taxon>
        <taxon>Arthropoda</taxon>
        <taxon>Hexapoda</taxon>
        <taxon>Insecta</taxon>
        <taxon>Pterygota</taxon>
        <taxon>Neoptera</taxon>
        <taxon>Paraneoptera</taxon>
        <taxon>Thysanoptera</taxon>
        <taxon>Terebrantia</taxon>
        <taxon>Thripoidea</taxon>
        <taxon>Thripidae</taxon>
        <taxon>Megalurothrips</taxon>
    </lineage>
</organism>
<dbReference type="Pfam" id="PF13640">
    <property type="entry name" value="2OG-FeII_Oxy_3"/>
    <property type="match status" value="1"/>
</dbReference>
<evidence type="ECO:0000256" key="9">
    <source>
        <dbReference type="ARBA" id="ARBA00022964"/>
    </source>
</evidence>
<dbReference type="SUPFAM" id="SSF48452">
    <property type="entry name" value="TPR-like"/>
    <property type="match status" value="1"/>
</dbReference>
<keyword evidence="9" id="KW-0223">Dioxygenase</keyword>
<keyword evidence="16" id="KW-1185">Reference proteome</keyword>
<keyword evidence="6" id="KW-0479">Metal-binding</keyword>
<dbReference type="InterPro" id="IPR006620">
    <property type="entry name" value="Pro_4_hyd_alph"/>
</dbReference>
<dbReference type="SMART" id="SM00702">
    <property type="entry name" value="P4Hc"/>
    <property type="match status" value="1"/>
</dbReference>
<evidence type="ECO:0000256" key="4">
    <source>
        <dbReference type="ARBA" id="ARBA00006511"/>
    </source>
</evidence>
<dbReference type="InterPro" id="IPR011990">
    <property type="entry name" value="TPR-like_helical_dom_sf"/>
</dbReference>
<dbReference type="AlphaFoldDB" id="A0AAV7X613"/>
<evidence type="ECO:0000256" key="13">
    <source>
        <dbReference type="SAM" id="SignalP"/>
    </source>
</evidence>
<proteinExistence type="inferred from homology"/>
<dbReference type="InterPro" id="IPR044862">
    <property type="entry name" value="Pro_4_hyd_alph_FE2OG_OXY"/>
</dbReference>
<evidence type="ECO:0000256" key="7">
    <source>
        <dbReference type="ARBA" id="ARBA00022824"/>
    </source>
</evidence>
<reference evidence="15" key="1">
    <citation type="submission" date="2022-12" db="EMBL/GenBank/DDBJ databases">
        <title>Chromosome-level genome assembly of the bean flower thrips Megalurothrips usitatus.</title>
        <authorList>
            <person name="Ma L."/>
            <person name="Liu Q."/>
            <person name="Li H."/>
            <person name="Cai W."/>
        </authorList>
    </citation>
    <scope>NUCLEOTIDE SEQUENCE</scope>
    <source>
        <strain evidence="15">Cailab_2022a</strain>
    </source>
</reference>
<keyword evidence="13" id="KW-0732">Signal</keyword>
<dbReference type="PANTHER" id="PTHR10869:SF244">
    <property type="entry name" value="PROLYL 4-HYDROXYLASE SUBUNIT ALPHA-2"/>
    <property type="match status" value="1"/>
</dbReference>
<evidence type="ECO:0000256" key="6">
    <source>
        <dbReference type="ARBA" id="ARBA00022723"/>
    </source>
</evidence>
<evidence type="ECO:0000256" key="1">
    <source>
        <dbReference type="ARBA" id="ARBA00001961"/>
    </source>
</evidence>
<comment type="cofactor">
    <cofactor evidence="1">
        <name>L-ascorbate</name>
        <dbReference type="ChEBI" id="CHEBI:38290"/>
    </cofactor>
</comment>
<dbReference type="EC" id="1.14.11.2" evidence="5"/>
<dbReference type="Pfam" id="PF23558">
    <property type="entry name" value="TPR_P4H"/>
    <property type="match status" value="1"/>
</dbReference>
<dbReference type="InterPro" id="IPR005123">
    <property type="entry name" value="Oxoglu/Fe-dep_dioxygenase_dom"/>
</dbReference>
<evidence type="ECO:0000256" key="2">
    <source>
        <dbReference type="ARBA" id="ARBA00002035"/>
    </source>
</evidence>
<dbReference type="Gene3D" id="2.60.120.620">
    <property type="entry name" value="q2cbj1_9rhob like domain"/>
    <property type="match status" value="1"/>
</dbReference>
<comment type="subcellular location">
    <subcellularLocation>
        <location evidence="3">Endoplasmic reticulum lumen</location>
    </subcellularLocation>
</comment>
<dbReference type="GO" id="GO:0005788">
    <property type="term" value="C:endoplasmic reticulum lumen"/>
    <property type="evidence" value="ECO:0007669"/>
    <property type="project" value="UniProtKB-SubCell"/>
</dbReference>
<gene>
    <name evidence="15" type="ORF">ONE63_003011</name>
</gene>
<evidence type="ECO:0000256" key="10">
    <source>
        <dbReference type="ARBA" id="ARBA00023002"/>
    </source>
</evidence>
<evidence type="ECO:0000259" key="14">
    <source>
        <dbReference type="PROSITE" id="PS51471"/>
    </source>
</evidence>
<dbReference type="PROSITE" id="PS51471">
    <property type="entry name" value="FE2OG_OXY"/>
    <property type="match status" value="1"/>
</dbReference>
<dbReference type="Gene3D" id="1.25.40.10">
    <property type="entry name" value="Tetratricopeptide repeat domain"/>
    <property type="match status" value="1"/>
</dbReference>
<feature type="domain" description="Fe2OG dioxygenase" evidence="14">
    <location>
        <begin position="421"/>
        <end position="529"/>
    </location>
</feature>
<dbReference type="Proteomes" id="UP001075354">
    <property type="component" value="Chromosome 13"/>
</dbReference>
<dbReference type="GO" id="GO:0004656">
    <property type="term" value="F:procollagen-proline 4-dioxygenase activity"/>
    <property type="evidence" value="ECO:0007669"/>
    <property type="project" value="UniProtKB-EC"/>
</dbReference>
<dbReference type="InterPro" id="IPR013547">
    <property type="entry name" value="P4H_N"/>
</dbReference>
<evidence type="ECO:0000256" key="8">
    <source>
        <dbReference type="ARBA" id="ARBA00022896"/>
    </source>
</evidence>
<dbReference type="InterPro" id="IPR059068">
    <property type="entry name" value="TPR_P4H"/>
</dbReference>
<dbReference type="GO" id="GO:0005506">
    <property type="term" value="F:iron ion binding"/>
    <property type="evidence" value="ECO:0007669"/>
    <property type="project" value="InterPro"/>
</dbReference>
<dbReference type="GO" id="GO:0031418">
    <property type="term" value="F:L-ascorbic acid binding"/>
    <property type="evidence" value="ECO:0007669"/>
    <property type="project" value="UniProtKB-KW"/>
</dbReference>